<keyword evidence="3" id="KW-0100">Branched-chain amino acid biosynthesis</keyword>
<evidence type="ECO:0000313" key="5">
    <source>
        <dbReference type="EMBL" id="RLE09842.1"/>
    </source>
</evidence>
<proteinExistence type="inferred from homology"/>
<dbReference type="CDD" id="cd01577">
    <property type="entry name" value="IPMI_Swivel"/>
    <property type="match status" value="1"/>
</dbReference>
<dbReference type="InterPro" id="IPR011827">
    <property type="entry name" value="LeuD_type2/HacB/DmdB"/>
</dbReference>
<dbReference type="InterPro" id="IPR050075">
    <property type="entry name" value="LeuD"/>
</dbReference>
<dbReference type="GO" id="GO:0003861">
    <property type="term" value="F:3-isopropylmalate dehydratase activity"/>
    <property type="evidence" value="ECO:0007669"/>
    <property type="project" value="UniProtKB-UniRule"/>
</dbReference>
<dbReference type="Gene3D" id="3.20.19.10">
    <property type="entry name" value="Aconitase, domain 4"/>
    <property type="match status" value="1"/>
</dbReference>
<dbReference type="GO" id="GO:0009098">
    <property type="term" value="P:L-leucine biosynthetic process"/>
    <property type="evidence" value="ECO:0007669"/>
    <property type="project" value="UniProtKB-UniRule"/>
</dbReference>
<evidence type="ECO:0000256" key="1">
    <source>
        <dbReference type="ARBA" id="ARBA00009869"/>
    </source>
</evidence>
<dbReference type="PANTHER" id="PTHR43345:SF2">
    <property type="entry name" value="3-ISOPROPYLMALATE DEHYDRATASE SMALL SUBUNIT 1"/>
    <property type="match status" value="1"/>
</dbReference>
<accession>A0A497E4K2</accession>
<keyword evidence="3" id="KW-0432">Leucine biosynthesis</keyword>
<sequence>MRIEGKAIKYGDNINTDEIIPARFLNTSDPKELAKHCMEGIDKNFLDKLKWAKILVAGKNFGCGSSREHAPIALKEAGVACIIASSFARIFFRNAINIGLPIVESERCVERIEEGDMLRIETKQGKIENLTKGETYSITPFPPFLQALMDKGGLGEYIKERIMDTAHFNG</sequence>
<dbReference type="InterPro" id="IPR000573">
    <property type="entry name" value="AconitaseA/IPMdHydase_ssu_swvl"/>
</dbReference>
<name>A0A497E4K2_UNCAE</name>
<keyword evidence="2 3" id="KW-0456">Lyase</keyword>
<comment type="caution">
    <text evidence="5">The sequence shown here is derived from an EMBL/GenBank/DDBJ whole genome shotgun (WGS) entry which is preliminary data.</text>
</comment>
<evidence type="ECO:0000256" key="3">
    <source>
        <dbReference type="HAMAP-Rule" id="MF_01032"/>
    </source>
</evidence>
<gene>
    <name evidence="3 5" type="primary">leuD</name>
    <name evidence="5" type="ORF">DRJ00_03205</name>
</gene>
<dbReference type="PANTHER" id="PTHR43345">
    <property type="entry name" value="3-ISOPROPYLMALATE DEHYDRATASE SMALL SUBUNIT 2-RELATED-RELATED"/>
    <property type="match status" value="1"/>
</dbReference>
<protein>
    <recommendedName>
        <fullName evidence="3">3-isopropylmalate dehydratase small subunit</fullName>
        <ecNumber evidence="3">4.2.1.33</ecNumber>
    </recommendedName>
    <alternativeName>
        <fullName evidence="3">Alpha-IPM isomerase</fullName>
        <shortName evidence="3">IPMI</shortName>
    </alternativeName>
    <alternativeName>
        <fullName evidence="3">Isopropylmalate isomerase</fullName>
    </alternativeName>
</protein>
<comment type="catalytic activity">
    <reaction evidence="3">
        <text>(2R,3S)-3-isopropylmalate = (2S)-2-isopropylmalate</text>
        <dbReference type="Rhea" id="RHEA:32287"/>
        <dbReference type="ChEBI" id="CHEBI:1178"/>
        <dbReference type="ChEBI" id="CHEBI:35121"/>
        <dbReference type="EC" id="4.2.1.33"/>
    </reaction>
</comment>
<organism evidence="5 6">
    <name type="scientific">Aerophobetes bacterium</name>
    <dbReference type="NCBI Taxonomy" id="2030807"/>
    <lineage>
        <taxon>Bacteria</taxon>
        <taxon>Candidatus Aerophobota</taxon>
    </lineage>
</organism>
<evidence type="ECO:0000256" key="2">
    <source>
        <dbReference type="ARBA" id="ARBA00023239"/>
    </source>
</evidence>
<dbReference type="AlphaFoldDB" id="A0A497E4K2"/>
<dbReference type="Pfam" id="PF00694">
    <property type="entry name" value="Aconitase_C"/>
    <property type="match status" value="1"/>
</dbReference>
<dbReference type="SUPFAM" id="SSF52016">
    <property type="entry name" value="LeuD/IlvD-like"/>
    <property type="match status" value="1"/>
</dbReference>
<dbReference type="EMBL" id="QMPZ01000027">
    <property type="protein sequence ID" value="RLE09842.1"/>
    <property type="molecule type" value="Genomic_DNA"/>
</dbReference>
<dbReference type="FunFam" id="3.20.19.10:FF:000007">
    <property type="entry name" value="Isopropylmalate/citramalate isomerase small subunit"/>
    <property type="match status" value="1"/>
</dbReference>
<comment type="similarity">
    <text evidence="1 3">Belongs to the LeuD family. LeuD type 2 subfamily.</text>
</comment>
<dbReference type="InterPro" id="IPR015928">
    <property type="entry name" value="Aconitase/3IPM_dehydase_swvl"/>
</dbReference>
<evidence type="ECO:0000259" key="4">
    <source>
        <dbReference type="Pfam" id="PF00694"/>
    </source>
</evidence>
<dbReference type="NCBIfam" id="TIGR02087">
    <property type="entry name" value="LEUD_arch"/>
    <property type="match status" value="1"/>
</dbReference>
<dbReference type="HAMAP" id="MF_01032">
    <property type="entry name" value="LeuD_type2"/>
    <property type="match status" value="1"/>
</dbReference>
<evidence type="ECO:0000313" key="6">
    <source>
        <dbReference type="Proteomes" id="UP000279422"/>
    </source>
</evidence>
<comment type="function">
    <text evidence="3">Catalyzes the isomerization between 2-isopropylmalate and 3-isopropylmalate, via the formation of 2-isopropylmaleate.</text>
</comment>
<dbReference type="EC" id="4.2.1.33" evidence="3"/>
<reference evidence="5 6" key="1">
    <citation type="submission" date="2018-06" db="EMBL/GenBank/DDBJ databases">
        <title>Extensive metabolic versatility and redundancy in microbially diverse, dynamic hydrothermal sediments.</title>
        <authorList>
            <person name="Dombrowski N."/>
            <person name="Teske A."/>
            <person name="Baker B.J."/>
        </authorList>
    </citation>
    <scope>NUCLEOTIDE SEQUENCE [LARGE SCALE GENOMIC DNA]</scope>
    <source>
        <strain evidence="5">B47_G16</strain>
    </source>
</reference>
<keyword evidence="3" id="KW-0028">Amino-acid biosynthesis</keyword>
<dbReference type="UniPathway" id="UPA00048">
    <property type="reaction ID" value="UER00071"/>
</dbReference>
<comment type="pathway">
    <text evidence="3">Amino-acid biosynthesis; L-leucine biosynthesis; L-leucine from 3-methyl-2-oxobutanoate: step 2/4.</text>
</comment>
<feature type="domain" description="Aconitase A/isopropylmalate dehydratase small subunit swivel" evidence="4">
    <location>
        <begin position="52"/>
        <end position="100"/>
    </location>
</feature>
<dbReference type="InterPro" id="IPR033940">
    <property type="entry name" value="IPMI_Swivel"/>
</dbReference>
<comment type="subunit">
    <text evidence="3">Heterodimer of LeuC and LeuD.</text>
</comment>
<dbReference type="Proteomes" id="UP000279422">
    <property type="component" value="Unassembled WGS sequence"/>
</dbReference>